<feature type="non-terminal residue" evidence="1">
    <location>
        <position position="1"/>
    </location>
</feature>
<dbReference type="EMBL" id="UINC01137128">
    <property type="protein sequence ID" value="SVD22282.1"/>
    <property type="molecule type" value="Genomic_DNA"/>
</dbReference>
<accession>A0A382TKJ5</accession>
<reference evidence="1" key="1">
    <citation type="submission" date="2018-05" db="EMBL/GenBank/DDBJ databases">
        <authorList>
            <person name="Lanie J.A."/>
            <person name="Ng W.-L."/>
            <person name="Kazmierczak K.M."/>
            <person name="Andrzejewski T.M."/>
            <person name="Davidsen T.M."/>
            <person name="Wayne K.J."/>
            <person name="Tettelin H."/>
            <person name="Glass J.I."/>
            <person name="Rusch D."/>
            <person name="Podicherti R."/>
            <person name="Tsui H.-C.T."/>
            <person name="Winkler M.E."/>
        </authorList>
    </citation>
    <scope>NUCLEOTIDE SEQUENCE</scope>
</reference>
<organism evidence="1">
    <name type="scientific">marine metagenome</name>
    <dbReference type="NCBI Taxonomy" id="408172"/>
    <lineage>
        <taxon>unclassified sequences</taxon>
        <taxon>metagenomes</taxon>
        <taxon>ecological metagenomes</taxon>
    </lineage>
</organism>
<dbReference type="AlphaFoldDB" id="A0A382TKJ5"/>
<proteinExistence type="predicted"/>
<gene>
    <name evidence="1" type="ORF">METZ01_LOCUS375136</name>
</gene>
<name>A0A382TKJ5_9ZZZZ</name>
<protein>
    <submittedName>
        <fullName evidence="1">Uncharacterized protein</fullName>
    </submittedName>
</protein>
<sequence>VVIPTAPVVLAIYNIKDGKYCQHLLTINYLGGE</sequence>
<evidence type="ECO:0000313" key="1">
    <source>
        <dbReference type="EMBL" id="SVD22282.1"/>
    </source>
</evidence>